<dbReference type="GO" id="GO:0047372">
    <property type="term" value="F:monoacylglycerol lipase activity"/>
    <property type="evidence" value="ECO:0007669"/>
    <property type="project" value="TreeGrafter"/>
</dbReference>
<dbReference type="STRING" id="22663.A0A2I0KT06"/>
<comment type="similarity">
    <text evidence="1">Belongs to the AB hydrolase superfamily. AB hydrolase 4 family.</text>
</comment>
<proteinExistence type="inferred from homology"/>
<protein>
    <submittedName>
        <fullName evidence="2">Uncharacterized protein</fullName>
    </submittedName>
</protein>
<dbReference type="GeneID" id="116195371"/>
<dbReference type="InterPro" id="IPR029058">
    <property type="entry name" value="AB_hydrolase_fold"/>
</dbReference>
<reference evidence="2 3" key="1">
    <citation type="submission" date="2017-11" db="EMBL/GenBank/DDBJ databases">
        <title>De-novo sequencing of pomegranate (Punica granatum L.) genome.</title>
        <authorList>
            <person name="Akparov Z."/>
            <person name="Amiraslanov A."/>
            <person name="Hajiyeva S."/>
            <person name="Abbasov M."/>
            <person name="Kaur K."/>
            <person name="Hamwieh A."/>
            <person name="Solovyev V."/>
            <person name="Salamov A."/>
            <person name="Braich B."/>
            <person name="Kosarev P."/>
            <person name="Mahmoud A."/>
            <person name="Hajiyev E."/>
            <person name="Babayeva S."/>
            <person name="Izzatullayeva V."/>
            <person name="Mammadov A."/>
            <person name="Mammadov A."/>
            <person name="Sharifova S."/>
            <person name="Ojaghi J."/>
            <person name="Eynullazada K."/>
            <person name="Bayramov B."/>
            <person name="Abdulazimova A."/>
            <person name="Shahmuradov I."/>
        </authorList>
    </citation>
    <scope>NUCLEOTIDE SEQUENCE [LARGE SCALE GENOMIC DNA]</scope>
    <source>
        <strain evidence="3">cv. AG2017</strain>
        <tissue evidence="2">Leaf</tissue>
    </source>
</reference>
<accession>A0A2I0KT06</accession>
<dbReference type="Gene3D" id="3.40.50.1820">
    <property type="entry name" value="alpha/beta hydrolase"/>
    <property type="match status" value="1"/>
</dbReference>
<dbReference type="PANTHER" id="PTHR10794:SF92">
    <property type="entry name" value="EMBRYOGENESIS-ASSOCIATED PROTEIN EMB8"/>
    <property type="match status" value="1"/>
</dbReference>
<dbReference type="SUPFAM" id="SSF53474">
    <property type="entry name" value="alpha/beta-Hydrolases"/>
    <property type="match status" value="1"/>
</dbReference>
<dbReference type="Pfam" id="PF02517">
    <property type="entry name" value="Rce1-like"/>
    <property type="match status" value="1"/>
</dbReference>
<dbReference type="InterPro" id="IPR056652">
    <property type="entry name" value="DUF7750"/>
</dbReference>
<gene>
    <name evidence="2" type="ORF">CRG98_008010</name>
</gene>
<dbReference type="GO" id="GO:0004175">
    <property type="term" value="F:endopeptidase activity"/>
    <property type="evidence" value="ECO:0007669"/>
    <property type="project" value="UniProtKB-ARBA"/>
</dbReference>
<evidence type="ECO:0000313" key="2">
    <source>
        <dbReference type="EMBL" id="PKI71602.1"/>
    </source>
</evidence>
<dbReference type="PANTHER" id="PTHR10794">
    <property type="entry name" value="ABHYDROLASE DOMAIN-CONTAINING PROTEIN"/>
    <property type="match status" value="1"/>
</dbReference>
<dbReference type="InterPro" id="IPR050960">
    <property type="entry name" value="AB_hydrolase_4_sf"/>
</dbReference>
<dbReference type="GO" id="GO:0034338">
    <property type="term" value="F:short-chain carboxylesterase activity"/>
    <property type="evidence" value="ECO:0007669"/>
    <property type="project" value="TreeGrafter"/>
</dbReference>
<name>A0A2I0KT06_PUNGR</name>
<dbReference type="Pfam" id="PF24930">
    <property type="entry name" value="DUF7750"/>
    <property type="match status" value="1"/>
</dbReference>
<dbReference type="Proteomes" id="UP000233551">
    <property type="component" value="Unassembled WGS sequence"/>
</dbReference>
<evidence type="ECO:0000313" key="3">
    <source>
        <dbReference type="Proteomes" id="UP000233551"/>
    </source>
</evidence>
<sequence>MNHHYHLQSPSKSRPSLLFPREPQFRVYKRRRLKPIPVRPLRCLHLTFQSQFENLLHSLASQFPPNDLLPSALAFASGAALSISQGFAGRGSLGSHRRDIGEWILFSSPTPFNRFVLLRCPSISFVGSELLEDVNERLVKEDRHFVKLSSGRMQVRIPEVDHRRKDSEPKLEYQRLCIGAEDGGVISLDWPANLDLKEERGLDSTLLLVPGTAEGSMHEDVRAFVLEALQRGFFPVVMNPRGCAGSPLTTARLFTAADSDDISTAIHFISKARPWTTLMGVGWGFGANMLTKYLAEVGEKTPLTAATCINNPFDLEEATRSFPYHVAIDEKLAGGLKDILRANKELFQGKAKGFDVEKALSTNSVRDFERAISMVPYEFEAVEDFYSRSSTRDLVGNVKVPVLFIQNDDGTVPLFSIPRGKIAENPYTSLLLCSCLPSANTGNTYALSWCQHLTVEWLAAVELGLLKGRHPLLKNIDISINPSKGLSLVEGNISNQSTKINKFLELDEVDEYSIGKMSGMLEDGDITATPIFGSMKDQQRELGKVNDVAKVVKDGGLQQSSSVDAELVKGEGESSMDTERGQVLRSAEVVLNMLDVTMPGVLTEDKKMKVLTAMSQGETLMKALHDAVPEDVRGKITHAVSGVLQAQGANLKLNKLDTGHIPNFSPMSKAKKEESVHDISSQIASSKDNQSSDQMAKAEDSGSENGSFNGDQLRHSSGLESELQSSGKSASSFEDETKSTGESENSFDSEELSREKASDSSIPSRAETASGSEDMTADALADSAAKELVDRQKSEERSPDSLSEEKNMTSPKVAEDVQSSSEFSSEVPNAEKDKNDDQKKENKSMQSPSNSTPSFSVTEALDALTGMDDSTQVAVNSVFGVLEEMISQLEEGSDNEDGDGKVVKDKEVGASSQNQERTHGVSIEEKEVSNKESGSDSHPNGFHEEELAQYSGRQDTVNGIGKGENIESNQLVNSRFSDTNNVDKLRLLNGLPLYATTKPYGGLLRDEYIRRYLFSKLPTKPLDMDTTAALLLDYIPEEGQWKLLEPPGSNGDSTGSVASTTGMGVNRTIKDESSANVDIADEIIETTYVVMDSEEVQPPVKEYAIKDRIKKHAHTNDMGSFQLMHFIKKIILDCLKVEVDRRMNVEDKKEMEPSLAVDCELVANAVCSAVSCDEDLALDLKARTYSIDHSYEKIGTLHGELIVEALSSAVQETNYLKRVLPVGVVVGSCLAALREFFNVVSAHDNATIERDTTDGTRDRANIFSESLMKETALVEMSRNKSDTELNNREIDSPPDKKSDKDNSDDWLRIGDKNDKSKETRNRQVMVGVVTAALGTSALLVKQQEMGKGNENVGISSESFKEEGTHKKELGEVSSEKDHTNLVTSLAEKAMSVAAPVVPTKDGEVDQERLVAILAEWGQRGGLLRLVGKVALLWGGLRGAMGFTNKLISFLHIAERPLIQRIVAFVCLVLVLWSPVLVPLLPILVQSWMSRSPSKIAEVACIVGLYAAVIILVMLWGRRIRGYEKPFRQYGLDLTSSQKVHDLLKGLVGGVMLILAIQILNSSIGCTNFCWPPGLRSPSLDPIAKLKAYTKVLSLAGQGFVAAIAIAVVEELLFRSWLPEEISADLGYHWGIILSGLAFSLLQRPFWALPGLWLLSVSLFGIRHRNEGNLSIPIGLRAGIIASNYILQRGGFLTFAPNAPFWIVGTHPFQPFSGVVGLWFALVMAIIFYPRECSMKQQQLTRTVRE</sequence>
<dbReference type="InterPro" id="IPR003675">
    <property type="entry name" value="Rce1/LyrA-like_dom"/>
</dbReference>
<keyword evidence="3" id="KW-1185">Reference proteome</keyword>
<dbReference type="EMBL" id="PGOL01000364">
    <property type="protein sequence ID" value="PKI71602.1"/>
    <property type="molecule type" value="Genomic_DNA"/>
</dbReference>
<evidence type="ECO:0000256" key="1">
    <source>
        <dbReference type="ARBA" id="ARBA00010884"/>
    </source>
</evidence>
<organism evidence="2 3">
    <name type="scientific">Punica granatum</name>
    <name type="common">Pomegranate</name>
    <dbReference type="NCBI Taxonomy" id="22663"/>
    <lineage>
        <taxon>Eukaryota</taxon>
        <taxon>Viridiplantae</taxon>
        <taxon>Streptophyta</taxon>
        <taxon>Embryophyta</taxon>
        <taxon>Tracheophyta</taxon>
        <taxon>Spermatophyta</taxon>
        <taxon>Magnoliopsida</taxon>
        <taxon>eudicotyledons</taxon>
        <taxon>Gunneridae</taxon>
        <taxon>Pentapetalae</taxon>
        <taxon>rosids</taxon>
        <taxon>malvids</taxon>
        <taxon>Myrtales</taxon>
        <taxon>Lythraceae</taxon>
        <taxon>Punica</taxon>
    </lineage>
</organism>
<dbReference type="GO" id="GO:0080120">
    <property type="term" value="P:CAAX-box protein maturation"/>
    <property type="evidence" value="ECO:0007669"/>
    <property type="project" value="UniProtKB-ARBA"/>
</dbReference>
<comment type="caution">
    <text evidence="2">The sequence shown here is derived from an EMBL/GenBank/DDBJ whole genome shotgun (WGS) entry which is preliminary data.</text>
</comment>
<dbReference type="OrthoDB" id="5954035at2759"/>